<dbReference type="Gene3D" id="3.30.420.10">
    <property type="entry name" value="Ribonuclease H-like superfamily/Ribonuclease H"/>
    <property type="match status" value="1"/>
</dbReference>
<dbReference type="PANTHER" id="PTHR30231">
    <property type="entry name" value="DNA POLYMERASE III SUBUNIT EPSILON"/>
    <property type="match status" value="1"/>
</dbReference>
<dbReference type="AlphaFoldDB" id="A0A165LS40"/>
<reference evidence="5 6" key="1">
    <citation type="submission" date="2016-03" db="EMBL/GenBank/DDBJ databases">
        <title>Speciation and ecological success in dimly lit waters: horizontal gene transfer in a green sulfur bacteria bloom unveiled by metagenomic assembly.</title>
        <authorList>
            <person name="Llorens-Mares T."/>
            <person name="Liu Z."/>
            <person name="Allen L.Z."/>
            <person name="Rusch D.B."/>
            <person name="Craig M.T."/>
            <person name="Dupont C.L."/>
            <person name="Bryant D.A."/>
            <person name="Casamayor E.O."/>
        </authorList>
    </citation>
    <scope>NUCLEOTIDE SEQUENCE [LARGE SCALE GENOMIC DNA]</scope>
    <source>
        <strain evidence="5">CIII</strain>
    </source>
</reference>
<gene>
    <name evidence="5" type="ORF">A3K90_02835</name>
</gene>
<protein>
    <submittedName>
        <fullName evidence="5">DNA polymerase III subunit epsilon</fullName>
    </submittedName>
</protein>
<dbReference type="GO" id="GO:0003676">
    <property type="term" value="F:nucleic acid binding"/>
    <property type="evidence" value="ECO:0007669"/>
    <property type="project" value="InterPro"/>
</dbReference>
<dbReference type="SMART" id="SM00479">
    <property type="entry name" value="EXOIII"/>
    <property type="match status" value="1"/>
</dbReference>
<evidence type="ECO:0000256" key="2">
    <source>
        <dbReference type="ARBA" id="ARBA00022801"/>
    </source>
</evidence>
<evidence type="ECO:0000256" key="1">
    <source>
        <dbReference type="ARBA" id="ARBA00022722"/>
    </source>
</evidence>
<evidence type="ECO:0000256" key="3">
    <source>
        <dbReference type="ARBA" id="ARBA00022839"/>
    </source>
</evidence>
<keyword evidence="1" id="KW-0540">Nuclease</keyword>
<evidence type="ECO:0000313" key="5">
    <source>
        <dbReference type="EMBL" id="KZK74357.1"/>
    </source>
</evidence>
<dbReference type="InterPro" id="IPR036397">
    <property type="entry name" value="RNaseH_sf"/>
</dbReference>
<evidence type="ECO:0000313" key="6">
    <source>
        <dbReference type="Proteomes" id="UP000076481"/>
    </source>
</evidence>
<dbReference type="RefSeq" id="WP_303681499.1">
    <property type="nucleotide sequence ID" value="NZ_LVWG01000028.1"/>
</dbReference>
<dbReference type="GO" id="GO:0008408">
    <property type="term" value="F:3'-5' exonuclease activity"/>
    <property type="evidence" value="ECO:0007669"/>
    <property type="project" value="TreeGrafter"/>
</dbReference>
<proteinExistence type="predicted"/>
<dbReference type="GO" id="GO:0006259">
    <property type="term" value="P:DNA metabolic process"/>
    <property type="evidence" value="ECO:0007669"/>
    <property type="project" value="UniProtKB-ARBA"/>
</dbReference>
<dbReference type="InterPro" id="IPR013520">
    <property type="entry name" value="Ribonucl_H"/>
</dbReference>
<name>A0A165LS40_PELLU</name>
<keyword evidence="3" id="KW-0269">Exonuclease</keyword>
<keyword evidence="2" id="KW-0378">Hydrolase</keyword>
<dbReference type="Proteomes" id="UP000076481">
    <property type="component" value="Unassembled WGS sequence"/>
</dbReference>
<accession>A0A165LS40</accession>
<dbReference type="InterPro" id="IPR012337">
    <property type="entry name" value="RNaseH-like_sf"/>
</dbReference>
<sequence length="197" mass="22518">MKKVLWFDLETTGIDPDRHGIIQFAGLAEIDGVVAESFEIKMQPHDGAMIEDEALAVSGFSREQIASFTPHAEAYKAIDGFLSRHVSRFERNDKFYPAGYNVRFDLDFLSRMFRRYDQYGLGSFINWRSLDPQPILNIMEYMGRLSLPNHKLQAVCDHLGVRLEKAHDALADIKATRELMELLLEHVSIAPFTGLRT</sequence>
<dbReference type="PANTHER" id="PTHR30231:SF4">
    <property type="entry name" value="PROTEIN NEN2"/>
    <property type="match status" value="1"/>
</dbReference>
<dbReference type="EMBL" id="LVWG01000028">
    <property type="protein sequence ID" value="KZK74357.1"/>
    <property type="molecule type" value="Genomic_DNA"/>
</dbReference>
<dbReference type="CDD" id="cd06127">
    <property type="entry name" value="DEDDh"/>
    <property type="match status" value="1"/>
</dbReference>
<dbReference type="SUPFAM" id="SSF53098">
    <property type="entry name" value="Ribonuclease H-like"/>
    <property type="match status" value="1"/>
</dbReference>
<comment type="caution">
    <text evidence="5">The sequence shown here is derived from an EMBL/GenBank/DDBJ whole genome shotgun (WGS) entry which is preliminary data.</text>
</comment>
<organism evidence="5 6">
    <name type="scientific">Pelodictyon luteolum</name>
    <dbReference type="NCBI Taxonomy" id="1100"/>
    <lineage>
        <taxon>Bacteria</taxon>
        <taxon>Pseudomonadati</taxon>
        <taxon>Chlorobiota</taxon>
        <taxon>Chlorobiia</taxon>
        <taxon>Chlorobiales</taxon>
        <taxon>Chlorobiaceae</taxon>
        <taxon>Chlorobium/Pelodictyon group</taxon>
        <taxon>Pelodictyon</taxon>
    </lineage>
</organism>
<evidence type="ECO:0000259" key="4">
    <source>
        <dbReference type="SMART" id="SM00479"/>
    </source>
</evidence>
<dbReference type="Pfam" id="PF00929">
    <property type="entry name" value="RNase_T"/>
    <property type="match status" value="1"/>
</dbReference>
<feature type="domain" description="Exonuclease" evidence="4">
    <location>
        <begin position="3"/>
        <end position="189"/>
    </location>
</feature>